<dbReference type="Gene3D" id="3.40.525.10">
    <property type="entry name" value="CRAL-TRIO lipid binding domain"/>
    <property type="match status" value="1"/>
</dbReference>
<evidence type="ECO:0000313" key="2">
    <source>
        <dbReference type="Proteomes" id="UP001153954"/>
    </source>
</evidence>
<gene>
    <name evidence="1" type="ORF">EEDITHA_LOCUS9261</name>
</gene>
<sequence length="328" mass="38362">MSPAASFGERWARDNLTREVTPEEILNLDLFSVTCEGDEVEAAKRARKYYTARGPGGLTNLWHKRHPDDEDILSSCQDAYIVPLRNRSVNGKRITIVRLPAPTALHRPLSARALLARWLMILDIRLREDPTPGEEIVFIDVSDLQPSHLKNHFRGSHWKDFIWCVKSAYPIRFTEIHVINTYHLKTMSLLLLHIGLYQWRRKFVHIHTDTGHINEVMGADFFPVEALPYEYGGKAGAMKDLNDEWTKKLLLNSKWLQLEERKYYETELKPEVKQCTRHKSVRNLKRNASYDMLTRTLSCRSLHRQNDLDEEIHGDYRTLKVSDRHFYA</sequence>
<name>A0AAU9U2V2_EUPED</name>
<dbReference type="PANTHER" id="PTHR10174">
    <property type="entry name" value="ALPHA-TOCOPHEROL TRANSFER PROTEIN-RELATED"/>
    <property type="match status" value="1"/>
</dbReference>
<protein>
    <recommendedName>
        <fullName evidence="3">CRAL-TRIO domain-containing protein</fullName>
    </recommendedName>
</protein>
<dbReference type="SUPFAM" id="SSF52087">
    <property type="entry name" value="CRAL/TRIO domain"/>
    <property type="match status" value="1"/>
</dbReference>
<evidence type="ECO:0008006" key="3">
    <source>
        <dbReference type="Google" id="ProtNLM"/>
    </source>
</evidence>
<reference evidence="1" key="1">
    <citation type="submission" date="2022-03" db="EMBL/GenBank/DDBJ databases">
        <authorList>
            <person name="Tunstrom K."/>
        </authorList>
    </citation>
    <scope>NUCLEOTIDE SEQUENCE</scope>
</reference>
<comment type="caution">
    <text evidence="1">The sequence shown here is derived from an EMBL/GenBank/DDBJ whole genome shotgun (WGS) entry which is preliminary data.</text>
</comment>
<accession>A0AAU9U2V2</accession>
<evidence type="ECO:0000313" key="1">
    <source>
        <dbReference type="EMBL" id="CAH2093610.1"/>
    </source>
</evidence>
<dbReference type="PANTHER" id="PTHR10174:SF224">
    <property type="entry name" value="RETINOL-BINDING PROTEIN PINTA"/>
    <property type="match status" value="1"/>
</dbReference>
<dbReference type="EMBL" id="CAKOGL010000013">
    <property type="protein sequence ID" value="CAH2093610.1"/>
    <property type="molecule type" value="Genomic_DNA"/>
</dbReference>
<dbReference type="Proteomes" id="UP001153954">
    <property type="component" value="Unassembled WGS sequence"/>
</dbReference>
<dbReference type="Gene3D" id="1.20.5.1200">
    <property type="entry name" value="Alpha-tocopherol transfer"/>
    <property type="match status" value="1"/>
</dbReference>
<dbReference type="AlphaFoldDB" id="A0AAU9U2V2"/>
<proteinExistence type="predicted"/>
<dbReference type="GO" id="GO:1902936">
    <property type="term" value="F:phosphatidylinositol bisphosphate binding"/>
    <property type="evidence" value="ECO:0007669"/>
    <property type="project" value="TreeGrafter"/>
</dbReference>
<keyword evidence="2" id="KW-1185">Reference proteome</keyword>
<dbReference type="InterPro" id="IPR036865">
    <property type="entry name" value="CRAL-TRIO_dom_sf"/>
</dbReference>
<organism evidence="1 2">
    <name type="scientific">Euphydryas editha</name>
    <name type="common">Edith's checkerspot</name>
    <dbReference type="NCBI Taxonomy" id="104508"/>
    <lineage>
        <taxon>Eukaryota</taxon>
        <taxon>Metazoa</taxon>
        <taxon>Ecdysozoa</taxon>
        <taxon>Arthropoda</taxon>
        <taxon>Hexapoda</taxon>
        <taxon>Insecta</taxon>
        <taxon>Pterygota</taxon>
        <taxon>Neoptera</taxon>
        <taxon>Endopterygota</taxon>
        <taxon>Lepidoptera</taxon>
        <taxon>Glossata</taxon>
        <taxon>Ditrysia</taxon>
        <taxon>Papilionoidea</taxon>
        <taxon>Nymphalidae</taxon>
        <taxon>Nymphalinae</taxon>
        <taxon>Euphydryas</taxon>
    </lineage>
</organism>
<dbReference type="GO" id="GO:0016020">
    <property type="term" value="C:membrane"/>
    <property type="evidence" value="ECO:0007669"/>
    <property type="project" value="TreeGrafter"/>
</dbReference>